<proteinExistence type="predicted"/>
<dbReference type="AlphaFoldDB" id="A0A5B7EW45"/>
<reference evidence="1 2" key="1">
    <citation type="submission" date="2019-05" db="EMBL/GenBank/DDBJ databases">
        <title>Another draft genome of Portunus trituberculatus and its Hox gene families provides insights of decapod evolution.</title>
        <authorList>
            <person name="Jeong J.-H."/>
            <person name="Song I."/>
            <person name="Kim S."/>
            <person name="Choi T."/>
            <person name="Kim D."/>
            <person name="Ryu S."/>
            <person name="Kim W."/>
        </authorList>
    </citation>
    <scope>NUCLEOTIDE SEQUENCE [LARGE SCALE GENOMIC DNA]</scope>
    <source>
        <tissue evidence="1">Muscle</tissue>
    </source>
</reference>
<organism evidence="1 2">
    <name type="scientific">Portunus trituberculatus</name>
    <name type="common">Swimming crab</name>
    <name type="synonym">Neptunus trituberculatus</name>
    <dbReference type="NCBI Taxonomy" id="210409"/>
    <lineage>
        <taxon>Eukaryota</taxon>
        <taxon>Metazoa</taxon>
        <taxon>Ecdysozoa</taxon>
        <taxon>Arthropoda</taxon>
        <taxon>Crustacea</taxon>
        <taxon>Multicrustacea</taxon>
        <taxon>Malacostraca</taxon>
        <taxon>Eumalacostraca</taxon>
        <taxon>Eucarida</taxon>
        <taxon>Decapoda</taxon>
        <taxon>Pleocyemata</taxon>
        <taxon>Brachyura</taxon>
        <taxon>Eubrachyura</taxon>
        <taxon>Portunoidea</taxon>
        <taxon>Portunidae</taxon>
        <taxon>Portuninae</taxon>
        <taxon>Portunus</taxon>
    </lineage>
</organism>
<dbReference type="EMBL" id="VSRR010003726">
    <property type="protein sequence ID" value="MPC37249.1"/>
    <property type="molecule type" value="Genomic_DNA"/>
</dbReference>
<protein>
    <submittedName>
        <fullName evidence="1">Uncharacterized protein</fullName>
    </submittedName>
</protein>
<accession>A0A5B7EW45</accession>
<dbReference type="Proteomes" id="UP000324222">
    <property type="component" value="Unassembled WGS sequence"/>
</dbReference>
<keyword evidence="2" id="KW-1185">Reference proteome</keyword>
<sequence>MAPHPRHPAANLSSPLYLRNPCQRRRRRSRLVHLQPVHPQLPHYEDPHLISRHRDDVIEQQPAHAVLRRLVQELMDRILDKRHLEFMLRLWDTRRVCVLQIGWYWYRQTQDLVMHGLFQVLAEHFGAQHVHRLAEKVIG</sequence>
<comment type="caution">
    <text evidence="1">The sequence shown here is derived from an EMBL/GenBank/DDBJ whole genome shotgun (WGS) entry which is preliminary data.</text>
</comment>
<evidence type="ECO:0000313" key="1">
    <source>
        <dbReference type="EMBL" id="MPC37249.1"/>
    </source>
</evidence>
<name>A0A5B7EW45_PORTR</name>
<evidence type="ECO:0000313" key="2">
    <source>
        <dbReference type="Proteomes" id="UP000324222"/>
    </source>
</evidence>
<gene>
    <name evidence="1" type="ORF">E2C01_030723</name>
</gene>